<dbReference type="AlphaFoldDB" id="A0AAN9K4X6"/>
<proteinExistence type="predicted"/>
<comment type="caution">
    <text evidence="1">The sequence shown here is derived from an EMBL/GenBank/DDBJ whole genome shotgun (WGS) entry which is preliminary data.</text>
</comment>
<reference evidence="1 2" key="1">
    <citation type="submission" date="2024-01" db="EMBL/GenBank/DDBJ databases">
        <title>The genomes of 5 underutilized Papilionoideae crops provide insights into root nodulation and disease resistance.</title>
        <authorList>
            <person name="Yuan L."/>
        </authorList>
    </citation>
    <scope>NUCLEOTIDE SEQUENCE [LARGE SCALE GENOMIC DNA]</scope>
    <source>
        <strain evidence="1">LY-2023</strain>
        <tissue evidence="1">Leaf</tissue>
    </source>
</reference>
<accession>A0AAN9K4X6</accession>
<gene>
    <name evidence="1" type="ORF">RJT34_07262</name>
</gene>
<organism evidence="1 2">
    <name type="scientific">Clitoria ternatea</name>
    <name type="common">Butterfly pea</name>
    <dbReference type="NCBI Taxonomy" id="43366"/>
    <lineage>
        <taxon>Eukaryota</taxon>
        <taxon>Viridiplantae</taxon>
        <taxon>Streptophyta</taxon>
        <taxon>Embryophyta</taxon>
        <taxon>Tracheophyta</taxon>
        <taxon>Spermatophyta</taxon>
        <taxon>Magnoliopsida</taxon>
        <taxon>eudicotyledons</taxon>
        <taxon>Gunneridae</taxon>
        <taxon>Pentapetalae</taxon>
        <taxon>rosids</taxon>
        <taxon>fabids</taxon>
        <taxon>Fabales</taxon>
        <taxon>Fabaceae</taxon>
        <taxon>Papilionoideae</taxon>
        <taxon>50 kb inversion clade</taxon>
        <taxon>NPAAA clade</taxon>
        <taxon>indigoferoid/millettioid clade</taxon>
        <taxon>Phaseoleae</taxon>
        <taxon>Clitoria</taxon>
    </lineage>
</organism>
<evidence type="ECO:0000313" key="2">
    <source>
        <dbReference type="Proteomes" id="UP001359559"/>
    </source>
</evidence>
<sequence>MRPCWEFAYIKIHVGVHCVIYFNDVHCVREVEYILGSYTSVVFNLLAPFKGFVFRKCCYFACFLTDLNGNTTTYEFNGFRNKALIH</sequence>
<dbReference type="EMBL" id="JAYKXN010000002">
    <property type="protein sequence ID" value="KAK7310051.1"/>
    <property type="molecule type" value="Genomic_DNA"/>
</dbReference>
<keyword evidence="2" id="KW-1185">Reference proteome</keyword>
<protein>
    <submittedName>
        <fullName evidence="1">Uncharacterized protein</fullName>
    </submittedName>
</protein>
<dbReference type="Proteomes" id="UP001359559">
    <property type="component" value="Unassembled WGS sequence"/>
</dbReference>
<evidence type="ECO:0000313" key="1">
    <source>
        <dbReference type="EMBL" id="KAK7310051.1"/>
    </source>
</evidence>
<name>A0AAN9K4X6_CLITE</name>